<comment type="caution">
    <text evidence="1">The sequence shown here is derived from an EMBL/GenBank/DDBJ whole genome shotgun (WGS) entry which is preliminary data.</text>
</comment>
<evidence type="ECO:0000313" key="1">
    <source>
        <dbReference type="EMBL" id="KAL3318711.1"/>
    </source>
</evidence>
<organism evidence="1 2">
    <name type="scientific">Cichlidogyrus casuarinus</name>
    <dbReference type="NCBI Taxonomy" id="1844966"/>
    <lineage>
        <taxon>Eukaryota</taxon>
        <taxon>Metazoa</taxon>
        <taxon>Spiralia</taxon>
        <taxon>Lophotrochozoa</taxon>
        <taxon>Platyhelminthes</taxon>
        <taxon>Monogenea</taxon>
        <taxon>Monopisthocotylea</taxon>
        <taxon>Dactylogyridea</taxon>
        <taxon>Ancyrocephalidae</taxon>
        <taxon>Cichlidogyrus</taxon>
    </lineage>
</organism>
<sequence length="201" mass="22945">MEISLSQFLQFFTSNVSNSTKLQELIPKANGGIIPAKFQLVKREGQPMIALERQQIFYGVGSKATTYTTVMHYVPVKILSKSIAESYVHFESVQLDYDTLSANAVGRLHFSVDNELDMKVETCFNQLKARNWQDSGTQNDHKSSKFVTVKVDMKNFLTVVFSQRKEPVHCIFNFIDSELLEVAIMHERAEVKYRLPSELAN</sequence>
<accession>A0ABD2QJX2</accession>
<dbReference type="EMBL" id="JBJKFK010000212">
    <property type="protein sequence ID" value="KAL3318711.1"/>
    <property type="molecule type" value="Genomic_DNA"/>
</dbReference>
<protein>
    <submittedName>
        <fullName evidence="1">Uncharacterized protein</fullName>
    </submittedName>
</protein>
<proteinExistence type="predicted"/>
<keyword evidence="2" id="KW-1185">Reference proteome</keyword>
<evidence type="ECO:0000313" key="2">
    <source>
        <dbReference type="Proteomes" id="UP001626550"/>
    </source>
</evidence>
<dbReference type="Pfam" id="PF04005">
    <property type="entry name" value="Hus1"/>
    <property type="match status" value="1"/>
</dbReference>
<dbReference type="InterPro" id="IPR007150">
    <property type="entry name" value="HUS1/Mec3"/>
</dbReference>
<name>A0ABD2QJX2_9PLAT</name>
<dbReference type="Gene3D" id="3.70.10.10">
    <property type="match status" value="1"/>
</dbReference>
<reference evidence="1 2" key="1">
    <citation type="submission" date="2024-11" db="EMBL/GenBank/DDBJ databases">
        <title>Adaptive evolution of stress response genes in parasites aligns with host niche diversity.</title>
        <authorList>
            <person name="Hahn C."/>
            <person name="Resl P."/>
        </authorList>
    </citation>
    <scope>NUCLEOTIDE SEQUENCE [LARGE SCALE GENOMIC DNA]</scope>
    <source>
        <strain evidence="1">EGGRZ-B1_66</strain>
        <tissue evidence="1">Body</tissue>
    </source>
</reference>
<gene>
    <name evidence="1" type="ORF">Ciccas_002631</name>
</gene>
<dbReference type="Proteomes" id="UP001626550">
    <property type="component" value="Unassembled WGS sequence"/>
</dbReference>
<dbReference type="AlphaFoldDB" id="A0ABD2QJX2"/>